<dbReference type="EMBL" id="JAGXEW010000004">
    <property type="protein sequence ID" value="KAK1172344.1"/>
    <property type="molecule type" value="Genomic_DNA"/>
</dbReference>
<proteinExistence type="predicted"/>
<reference evidence="1" key="1">
    <citation type="submission" date="2022-02" db="EMBL/GenBank/DDBJ databases">
        <title>Atlantic sturgeon de novo genome assembly.</title>
        <authorList>
            <person name="Stock M."/>
            <person name="Klopp C."/>
            <person name="Guiguen Y."/>
            <person name="Cabau C."/>
            <person name="Parinello H."/>
            <person name="Santidrian Yebra-Pimentel E."/>
            <person name="Kuhl H."/>
            <person name="Dirks R.P."/>
            <person name="Guessner J."/>
            <person name="Wuertz S."/>
            <person name="Du K."/>
            <person name="Schartl M."/>
        </authorList>
    </citation>
    <scope>NUCLEOTIDE SEQUENCE</scope>
    <source>
        <strain evidence="1">STURGEONOMICS-FGT-2020</strain>
        <tissue evidence="1">Whole blood</tissue>
    </source>
</reference>
<organism evidence="1 2">
    <name type="scientific">Acipenser oxyrinchus oxyrinchus</name>
    <dbReference type="NCBI Taxonomy" id="40147"/>
    <lineage>
        <taxon>Eukaryota</taxon>
        <taxon>Metazoa</taxon>
        <taxon>Chordata</taxon>
        <taxon>Craniata</taxon>
        <taxon>Vertebrata</taxon>
        <taxon>Euteleostomi</taxon>
        <taxon>Actinopterygii</taxon>
        <taxon>Chondrostei</taxon>
        <taxon>Acipenseriformes</taxon>
        <taxon>Acipenseridae</taxon>
        <taxon>Acipenser</taxon>
    </lineage>
</organism>
<keyword evidence="2" id="KW-1185">Reference proteome</keyword>
<comment type="caution">
    <text evidence="1">The sequence shown here is derived from an EMBL/GenBank/DDBJ whole genome shotgun (WGS) entry which is preliminary data.</text>
</comment>
<protein>
    <submittedName>
        <fullName evidence="1">Uncharacterized protein</fullName>
    </submittedName>
</protein>
<dbReference type="Proteomes" id="UP001230051">
    <property type="component" value="Unassembled WGS sequence"/>
</dbReference>
<gene>
    <name evidence="1" type="ORF">AOXY_G4892</name>
</gene>
<accession>A0AAD8GDQ0</accession>
<evidence type="ECO:0000313" key="1">
    <source>
        <dbReference type="EMBL" id="KAK1172344.1"/>
    </source>
</evidence>
<dbReference type="AlphaFoldDB" id="A0AAD8GDQ0"/>
<evidence type="ECO:0000313" key="2">
    <source>
        <dbReference type="Proteomes" id="UP001230051"/>
    </source>
</evidence>
<sequence>MSYFCNCSEFQKRTDANIKCIFQRLAEQEEMLNGQGHGCQDCEIYKKKLEEAIWMADQSKKELEDFRGRQGHGCQDCEIYKKKLEEAIWMADQSKKELEDFRGRMKVKISKEIGVRGDLSENINDTCRETELLKMYEILKNQTWEQTKERILTGKNKDPKRIFELGAKIVTETFNTSKEDMTARIKKIKEAIMILPTSEESRENELVNQKLSDDMETAIKNLQKRFSSCSMDLYRELATKILTIPELQIQRGHFDLFRDFTAECYKVSCLMTLHIPPLQPSWKFHRSGESNNQDKILFPAILNSKAVIVNAELRPM</sequence>
<name>A0AAD8GDQ0_ACIOX</name>